<dbReference type="InterPro" id="IPR024467">
    <property type="entry name" value="Xre/MbcA/ParS-like_toxin-bd"/>
</dbReference>
<evidence type="ECO:0000313" key="3">
    <source>
        <dbReference type="EMBL" id="PWG61510.1"/>
    </source>
</evidence>
<gene>
    <name evidence="3" type="ORF">DEM34_15895</name>
</gene>
<evidence type="ECO:0000259" key="1">
    <source>
        <dbReference type="Pfam" id="PF09722"/>
    </source>
</evidence>
<organism evidence="3 4">
    <name type="scientific">Sediminicurvatus halobius</name>
    <dbReference type="NCBI Taxonomy" id="2182432"/>
    <lineage>
        <taxon>Bacteria</taxon>
        <taxon>Pseudomonadati</taxon>
        <taxon>Pseudomonadota</taxon>
        <taxon>Gammaproteobacteria</taxon>
        <taxon>Chromatiales</taxon>
        <taxon>Ectothiorhodospiraceae</taxon>
        <taxon>Sediminicurvatus</taxon>
    </lineage>
</organism>
<evidence type="ECO:0000313" key="4">
    <source>
        <dbReference type="Proteomes" id="UP000245474"/>
    </source>
</evidence>
<comment type="caution">
    <text evidence="3">The sequence shown here is derived from an EMBL/GenBank/DDBJ whole genome shotgun (WGS) entry which is preliminary data.</text>
</comment>
<dbReference type="RefSeq" id="WP_109679822.1">
    <property type="nucleotide sequence ID" value="NZ_CP086615.1"/>
</dbReference>
<sequence>MGVRRTHGTDLAYFLGDLDGLEDVALGEVDWRVFYQLIEKGVPVSSAARMLGRVGAAAFEKCVISRSTLRSKARSARLSAFHSERALRVARVFARATEVFGDRSRAVIWLTRANHTLDGAAPADLLRNEAGGR</sequence>
<dbReference type="OrthoDB" id="582212at2"/>
<reference evidence="3 4" key="1">
    <citation type="submission" date="2018-05" db="EMBL/GenBank/DDBJ databases">
        <title>Spiribacter halobius sp. nov., a moderately halophilic bacterium isolated from marine solar saltern.</title>
        <authorList>
            <person name="Zheng W.-S."/>
            <person name="Lu D.-C."/>
            <person name="Du Z.-J."/>
        </authorList>
    </citation>
    <scope>NUCLEOTIDE SEQUENCE [LARGE SCALE GENOMIC DNA]</scope>
    <source>
        <strain evidence="3 4">E85</strain>
    </source>
</reference>
<protein>
    <submittedName>
        <fullName evidence="3">Uncharacterized protein</fullName>
    </submittedName>
</protein>
<accession>A0A2U2MXC0</accession>
<dbReference type="GO" id="GO:0003677">
    <property type="term" value="F:DNA binding"/>
    <property type="evidence" value="ECO:0007669"/>
    <property type="project" value="InterPro"/>
</dbReference>
<keyword evidence="4" id="KW-1185">Reference proteome</keyword>
<dbReference type="EMBL" id="QFFI01000032">
    <property type="protein sequence ID" value="PWG61510.1"/>
    <property type="molecule type" value="Genomic_DNA"/>
</dbReference>
<dbReference type="InterPro" id="IPR046847">
    <property type="entry name" value="Xre-like_HTH"/>
</dbReference>
<feature type="domain" description="Antitoxin Xre-like helix-turn-helix" evidence="2">
    <location>
        <begin position="35"/>
        <end position="91"/>
    </location>
</feature>
<dbReference type="Proteomes" id="UP000245474">
    <property type="component" value="Unassembled WGS sequence"/>
</dbReference>
<evidence type="ECO:0000259" key="2">
    <source>
        <dbReference type="Pfam" id="PF20432"/>
    </source>
</evidence>
<proteinExistence type="predicted"/>
<feature type="domain" description="Antitoxin Xre/MbcA/ParS-like toxin-binding" evidence="1">
    <location>
        <begin position="96"/>
        <end position="132"/>
    </location>
</feature>
<dbReference type="Pfam" id="PF09722">
    <property type="entry name" value="Xre_MbcA_ParS_C"/>
    <property type="match status" value="1"/>
</dbReference>
<dbReference type="AlphaFoldDB" id="A0A2U2MXC0"/>
<name>A0A2U2MXC0_9GAMM</name>
<dbReference type="Pfam" id="PF20432">
    <property type="entry name" value="Xre-like-HTH"/>
    <property type="match status" value="1"/>
</dbReference>